<keyword evidence="2" id="KW-1185">Reference proteome</keyword>
<proteinExistence type="predicted"/>
<reference evidence="1" key="1">
    <citation type="submission" date="2023-11" db="EMBL/GenBank/DDBJ databases">
        <authorList>
            <person name="De Vega J J."/>
            <person name="De Vega J J."/>
        </authorList>
    </citation>
    <scope>NUCLEOTIDE SEQUENCE</scope>
</reference>
<feature type="non-terminal residue" evidence="1">
    <location>
        <position position="1"/>
    </location>
</feature>
<organism evidence="1 2">
    <name type="scientific">Mycena citricolor</name>
    <dbReference type="NCBI Taxonomy" id="2018698"/>
    <lineage>
        <taxon>Eukaryota</taxon>
        <taxon>Fungi</taxon>
        <taxon>Dikarya</taxon>
        <taxon>Basidiomycota</taxon>
        <taxon>Agaricomycotina</taxon>
        <taxon>Agaricomycetes</taxon>
        <taxon>Agaricomycetidae</taxon>
        <taxon>Agaricales</taxon>
        <taxon>Marasmiineae</taxon>
        <taxon>Mycenaceae</taxon>
        <taxon>Mycena</taxon>
    </lineage>
</organism>
<protein>
    <submittedName>
        <fullName evidence="1">Uncharacterized protein</fullName>
    </submittedName>
</protein>
<accession>A0AAD2JXH3</accession>
<dbReference type="AlphaFoldDB" id="A0AAD2JXH3"/>
<name>A0AAD2JXH3_9AGAR</name>
<comment type="caution">
    <text evidence="1">The sequence shown here is derived from an EMBL/GenBank/DDBJ whole genome shotgun (WGS) entry which is preliminary data.</text>
</comment>
<evidence type="ECO:0000313" key="1">
    <source>
        <dbReference type="EMBL" id="CAK5266621.1"/>
    </source>
</evidence>
<evidence type="ECO:0000313" key="2">
    <source>
        <dbReference type="Proteomes" id="UP001295794"/>
    </source>
</evidence>
<dbReference type="Proteomes" id="UP001295794">
    <property type="component" value="Unassembled WGS sequence"/>
</dbReference>
<dbReference type="EMBL" id="CAVNYO010000110">
    <property type="protein sequence ID" value="CAK5266621.1"/>
    <property type="molecule type" value="Genomic_DNA"/>
</dbReference>
<gene>
    <name evidence="1" type="ORF">MYCIT1_LOCUS8510</name>
</gene>
<sequence>RCFRGCGPDRSAARIVLRVQSSSRLPMSWVCSSDPSIPEKRSIDTNLTSAFC</sequence>